<name>A0A917WZG6_9BACI</name>
<dbReference type="AlphaFoldDB" id="A0A917WZG6"/>
<reference evidence="1" key="1">
    <citation type="journal article" date="2014" name="Int. J. Syst. Evol. Microbiol.">
        <title>Complete genome sequence of Corynebacterium casei LMG S-19264T (=DSM 44701T), isolated from a smear-ripened cheese.</title>
        <authorList>
            <consortium name="US DOE Joint Genome Institute (JGI-PGF)"/>
            <person name="Walter F."/>
            <person name="Albersmeier A."/>
            <person name="Kalinowski J."/>
            <person name="Ruckert C."/>
        </authorList>
    </citation>
    <scope>NUCLEOTIDE SEQUENCE</scope>
    <source>
        <strain evidence="1">CGMCC 1.6333</strain>
    </source>
</reference>
<protein>
    <recommendedName>
        <fullName evidence="3">RiboL-PSP-HEPN domain-containing protein</fullName>
    </recommendedName>
</protein>
<proteinExistence type="predicted"/>
<gene>
    <name evidence="1" type="ORF">GCM10011351_31020</name>
</gene>
<keyword evidence="2" id="KW-1185">Reference proteome</keyword>
<reference evidence="1" key="2">
    <citation type="submission" date="2020-09" db="EMBL/GenBank/DDBJ databases">
        <authorList>
            <person name="Sun Q."/>
            <person name="Zhou Y."/>
        </authorList>
    </citation>
    <scope>NUCLEOTIDE SEQUENCE</scope>
    <source>
        <strain evidence="1">CGMCC 1.6333</strain>
    </source>
</reference>
<accession>A0A917WZG6</accession>
<evidence type="ECO:0008006" key="3">
    <source>
        <dbReference type="Google" id="ProtNLM"/>
    </source>
</evidence>
<dbReference type="EMBL" id="BMLG01000031">
    <property type="protein sequence ID" value="GGM42893.1"/>
    <property type="molecule type" value="Genomic_DNA"/>
</dbReference>
<organism evidence="1 2">
    <name type="scientific">Paraliobacillus quinghaiensis</name>
    <dbReference type="NCBI Taxonomy" id="470815"/>
    <lineage>
        <taxon>Bacteria</taxon>
        <taxon>Bacillati</taxon>
        <taxon>Bacillota</taxon>
        <taxon>Bacilli</taxon>
        <taxon>Bacillales</taxon>
        <taxon>Bacillaceae</taxon>
        <taxon>Paraliobacillus</taxon>
    </lineage>
</organism>
<evidence type="ECO:0000313" key="1">
    <source>
        <dbReference type="EMBL" id="GGM42893.1"/>
    </source>
</evidence>
<evidence type="ECO:0000313" key="2">
    <source>
        <dbReference type="Proteomes" id="UP000618460"/>
    </source>
</evidence>
<dbReference type="RefSeq" id="WP_162879238.1">
    <property type="nucleotide sequence ID" value="NZ_BMLG01000031.1"/>
</dbReference>
<sequence>MITTNLNNINQINDSNFRSSLNREVNVTNAFYGEAKYACKTYDYKKAIIYSAITVETYINNIIDKIPNSEEFEMNSNGKYRSIFSKTKMLIRARYLTSKIEIIDLTNNMKNITDTRNDIMHGKLKSFELLKIKAVKSIESLDRILTNLFE</sequence>
<comment type="caution">
    <text evidence="1">The sequence shown here is derived from an EMBL/GenBank/DDBJ whole genome shotgun (WGS) entry which is preliminary data.</text>
</comment>
<dbReference type="Proteomes" id="UP000618460">
    <property type="component" value="Unassembled WGS sequence"/>
</dbReference>